<sequence length="70" mass="7894">MAIRNAKEFGKAIRDRRKRLGYTQTELAEVCDVGVMFVSQLEGGKPTAQLEKAIRVANRVGLDLEFRERG</sequence>
<reference evidence="2 3" key="1">
    <citation type="journal article" date="2018" name="Elife">
        <title>Discovery and characterization of a prevalent human gut bacterial enzyme sufficient for the inactivation of a family of plant toxins.</title>
        <authorList>
            <person name="Koppel N."/>
            <person name="Bisanz J.E."/>
            <person name="Pandelia M.E."/>
            <person name="Turnbaugh P.J."/>
            <person name="Balskus E.P."/>
        </authorList>
    </citation>
    <scope>NUCLEOTIDE SEQUENCE [LARGE SCALE GENOMIC DNA]</scope>
    <source>
        <strain evidence="2 3">OB21 GAM 11</strain>
    </source>
</reference>
<dbReference type="Pfam" id="PF01381">
    <property type="entry name" value="HTH_3"/>
    <property type="match status" value="1"/>
</dbReference>
<name>A0A369NY16_9ACTN</name>
<dbReference type="SMART" id="SM00530">
    <property type="entry name" value="HTH_XRE"/>
    <property type="match status" value="1"/>
</dbReference>
<dbReference type="CDD" id="cd00093">
    <property type="entry name" value="HTH_XRE"/>
    <property type="match status" value="1"/>
</dbReference>
<organism evidence="2 3">
    <name type="scientific">Adlercreutzia equolifaciens subsp. celatus</name>
    <dbReference type="NCBI Taxonomy" id="394340"/>
    <lineage>
        <taxon>Bacteria</taxon>
        <taxon>Bacillati</taxon>
        <taxon>Actinomycetota</taxon>
        <taxon>Coriobacteriia</taxon>
        <taxon>Eggerthellales</taxon>
        <taxon>Eggerthellaceae</taxon>
        <taxon>Adlercreutzia</taxon>
    </lineage>
</organism>
<dbReference type="EMBL" id="PPUT01000016">
    <property type="protein sequence ID" value="RDC43993.1"/>
    <property type="molecule type" value="Genomic_DNA"/>
</dbReference>
<dbReference type="AlphaFoldDB" id="A0A369NY16"/>
<evidence type="ECO:0000259" key="1">
    <source>
        <dbReference type="PROSITE" id="PS50943"/>
    </source>
</evidence>
<dbReference type="SUPFAM" id="SSF47413">
    <property type="entry name" value="lambda repressor-like DNA-binding domains"/>
    <property type="match status" value="1"/>
</dbReference>
<dbReference type="InterPro" id="IPR001387">
    <property type="entry name" value="Cro/C1-type_HTH"/>
</dbReference>
<protein>
    <submittedName>
        <fullName evidence="2">Transcriptional regulator</fullName>
    </submittedName>
</protein>
<feature type="domain" description="HTH cro/C1-type" evidence="1">
    <location>
        <begin position="13"/>
        <end position="67"/>
    </location>
</feature>
<dbReference type="PROSITE" id="PS50943">
    <property type="entry name" value="HTH_CROC1"/>
    <property type="match status" value="1"/>
</dbReference>
<dbReference type="GO" id="GO:0003677">
    <property type="term" value="F:DNA binding"/>
    <property type="evidence" value="ECO:0007669"/>
    <property type="project" value="InterPro"/>
</dbReference>
<comment type="caution">
    <text evidence="2">The sequence shown here is derived from an EMBL/GenBank/DDBJ whole genome shotgun (WGS) entry which is preliminary data.</text>
</comment>
<proteinExistence type="predicted"/>
<dbReference type="Gene3D" id="1.10.260.40">
    <property type="entry name" value="lambda repressor-like DNA-binding domains"/>
    <property type="match status" value="1"/>
</dbReference>
<dbReference type="Proteomes" id="UP000253805">
    <property type="component" value="Unassembled WGS sequence"/>
</dbReference>
<evidence type="ECO:0000313" key="3">
    <source>
        <dbReference type="Proteomes" id="UP000253805"/>
    </source>
</evidence>
<evidence type="ECO:0000313" key="2">
    <source>
        <dbReference type="EMBL" id="RDC43993.1"/>
    </source>
</evidence>
<dbReference type="InterPro" id="IPR010982">
    <property type="entry name" value="Lambda_DNA-bd_dom_sf"/>
</dbReference>
<accession>A0A369NY16</accession>
<gene>
    <name evidence="2" type="ORF">C1850_06910</name>
</gene>